<evidence type="ECO:0000313" key="2">
    <source>
        <dbReference type="EMBL" id="KAK6535630.1"/>
    </source>
</evidence>
<reference evidence="2 3" key="1">
    <citation type="submission" date="2019-10" db="EMBL/GenBank/DDBJ databases">
        <authorList>
            <person name="Palmer J.M."/>
        </authorList>
    </citation>
    <scope>NUCLEOTIDE SEQUENCE [LARGE SCALE GENOMIC DNA]</scope>
    <source>
        <strain evidence="2 3">TWF694</strain>
    </source>
</reference>
<dbReference type="Proteomes" id="UP001365542">
    <property type="component" value="Unassembled WGS sequence"/>
</dbReference>
<feature type="region of interest" description="Disordered" evidence="1">
    <location>
        <begin position="81"/>
        <end position="100"/>
    </location>
</feature>
<evidence type="ECO:0000313" key="3">
    <source>
        <dbReference type="Proteomes" id="UP001365542"/>
    </source>
</evidence>
<organism evidence="2 3">
    <name type="scientific">Orbilia ellipsospora</name>
    <dbReference type="NCBI Taxonomy" id="2528407"/>
    <lineage>
        <taxon>Eukaryota</taxon>
        <taxon>Fungi</taxon>
        <taxon>Dikarya</taxon>
        <taxon>Ascomycota</taxon>
        <taxon>Pezizomycotina</taxon>
        <taxon>Orbiliomycetes</taxon>
        <taxon>Orbiliales</taxon>
        <taxon>Orbiliaceae</taxon>
        <taxon>Orbilia</taxon>
    </lineage>
</organism>
<keyword evidence="3" id="KW-1185">Reference proteome</keyword>
<evidence type="ECO:0000256" key="1">
    <source>
        <dbReference type="SAM" id="MobiDB-lite"/>
    </source>
</evidence>
<feature type="region of interest" description="Disordered" evidence="1">
    <location>
        <begin position="1"/>
        <end position="40"/>
    </location>
</feature>
<feature type="compositionally biased region" description="Pro residues" evidence="1">
    <location>
        <begin position="14"/>
        <end position="24"/>
    </location>
</feature>
<dbReference type="EMBL" id="JAVHJO010000010">
    <property type="protein sequence ID" value="KAK6535630.1"/>
    <property type="molecule type" value="Genomic_DNA"/>
</dbReference>
<sequence length="124" mass="13336">MSHSPNFDISIFSDPPPPSSPPLLPQNEVPNNETPPLAPNFQMITLPPVINTSLRDVTNFLPHVPGNDVPAVAPTPIQTITIDPPTNATRSSSGSSSESEICPFSDAMAIDINHLAVFDRLERD</sequence>
<gene>
    <name evidence="2" type="ORF">TWF694_002085</name>
</gene>
<name>A0AAV9XAP3_9PEZI</name>
<comment type="caution">
    <text evidence="2">The sequence shown here is derived from an EMBL/GenBank/DDBJ whole genome shotgun (WGS) entry which is preliminary data.</text>
</comment>
<proteinExistence type="predicted"/>
<protein>
    <submittedName>
        <fullName evidence="2">Uncharacterized protein</fullName>
    </submittedName>
</protein>
<accession>A0AAV9XAP3</accession>
<dbReference type="AlphaFoldDB" id="A0AAV9XAP3"/>